<evidence type="ECO:0000313" key="1">
    <source>
        <dbReference type="EMBL" id="OCS91257.1"/>
    </source>
</evidence>
<accession>A0A1C0YVS9</accession>
<evidence type="ECO:0008006" key="3">
    <source>
        <dbReference type="Google" id="ProtNLM"/>
    </source>
</evidence>
<organism evidence="1 2">
    <name type="scientific">Caryophanon latum</name>
    <dbReference type="NCBI Taxonomy" id="33977"/>
    <lineage>
        <taxon>Bacteria</taxon>
        <taxon>Bacillati</taxon>
        <taxon>Bacillota</taxon>
        <taxon>Bacilli</taxon>
        <taxon>Bacillales</taxon>
        <taxon>Caryophanaceae</taxon>
        <taxon>Caryophanon</taxon>
    </lineage>
</organism>
<comment type="caution">
    <text evidence="1">The sequence shown here is derived from an EMBL/GenBank/DDBJ whole genome shotgun (WGS) entry which is preliminary data.</text>
</comment>
<protein>
    <recommendedName>
        <fullName evidence="3">Sigma-70 family RNA polymerase sigma factor</fullName>
    </recommendedName>
</protein>
<gene>
    <name evidence="1" type="ORF">A6K76_09615</name>
</gene>
<evidence type="ECO:0000313" key="2">
    <source>
        <dbReference type="Proteomes" id="UP000093482"/>
    </source>
</evidence>
<proteinExistence type="predicted"/>
<dbReference type="EMBL" id="MATO01000030">
    <property type="protein sequence ID" value="OCS91257.1"/>
    <property type="molecule type" value="Genomic_DNA"/>
</dbReference>
<sequence length="180" mass="21462">MEQHIIHYFKAGERTDWHDRYYFNKALQQFRPLLYTLVNRYIAKNRRYEYMVYAEVALFEALEAYDEQKGTLVTCIYTHVKYALLNELKKDQQFLGRQIPVDDTALTILCERGTQLHDVSDYFDEHIVQKVTRAELQLLIALYIDGYSYDELSEQTGIAVETLKKRRQRLVARLRAARRV</sequence>
<dbReference type="SUPFAM" id="SSF88659">
    <property type="entry name" value="Sigma3 and sigma4 domains of RNA polymerase sigma factors"/>
    <property type="match status" value="1"/>
</dbReference>
<dbReference type="RefSeq" id="WP_066463598.1">
    <property type="nucleotide sequence ID" value="NZ_MATO01000030.1"/>
</dbReference>
<dbReference type="Gene3D" id="1.10.10.10">
    <property type="entry name" value="Winged helix-like DNA-binding domain superfamily/Winged helix DNA-binding domain"/>
    <property type="match status" value="1"/>
</dbReference>
<dbReference type="AlphaFoldDB" id="A0A1C0YVS9"/>
<reference evidence="1 2" key="1">
    <citation type="submission" date="2016-07" db="EMBL/GenBank/DDBJ databases">
        <title>Caryophanon latum genome sequencing.</title>
        <authorList>
            <person name="Verma A."/>
            <person name="Pal Y."/>
            <person name="Krishnamurthi S."/>
        </authorList>
    </citation>
    <scope>NUCLEOTIDE SEQUENCE [LARGE SCALE GENOMIC DNA]</scope>
    <source>
        <strain evidence="1 2">DSM 14151</strain>
    </source>
</reference>
<dbReference type="InterPro" id="IPR036388">
    <property type="entry name" value="WH-like_DNA-bd_sf"/>
</dbReference>
<dbReference type="InterPro" id="IPR013324">
    <property type="entry name" value="RNA_pol_sigma_r3/r4-like"/>
</dbReference>
<dbReference type="Proteomes" id="UP000093482">
    <property type="component" value="Unassembled WGS sequence"/>
</dbReference>
<dbReference type="OrthoDB" id="9783788at2"/>
<keyword evidence="2" id="KW-1185">Reference proteome</keyword>
<name>A0A1C0YVS9_9BACL</name>